<dbReference type="GO" id="GO:0004021">
    <property type="term" value="F:L-alanine:2-oxoglutarate aminotransferase activity"/>
    <property type="evidence" value="ECO:0007669"/>
    <property type="project" value="UniProtKB-EC"/>
</dbReference>
<protein>
    <recommendedName>
        <fullName evidence="8">alanine transaminase</fullName>
        <ecNumber evidence="8">2.6.1.2</ecNumber>
    </recommendedName>
</protein>
<evidence type="ECO:0000256" key="4">
    <source>
        <dbReference type="ARBA" id="ARBA00022679"/>
    </source>
</evidence>
<dbReference type="InterPro" id="IPR045088">
    <property type="entry name" value="ALAT1/2-like"/>
</dbReference>
<dbReference type="UniPathway" id="UPA00528">
    <property type="reaction ID" value="UER00586"/>
</dbReference>
<dbReference type="SUPFAM" id="SSF53383">
    <property type="entry name" value="PLP-dependent transferases"/>
    <property type="match status" value="1"/>
</dbReference>
<comment type="similarity">
    <text evidence="7">Belongs to the class-I pyridoxal-phosphate-dependent aminotransferase family. Alanine aminotransferase subfamily.</text>
</comment>
<keyword evidence="5" id="KW-0663">Pyridoxal phosphate</keyword>
<proteinExistence type="inferred from homology"/>
<dbReference type="InterPro" id="IPR015422">
    <property type="entry name" value="PyrdxlP-dep_Trfase_small"/>
</dbReference>
<accession>A0A8B8B8I0</accession>
<dbReference type="Gene3D" id="3.40.640.10">
    <property type="entry name" value="Type I PLP-dependent aspartate aminotransferase-like (Major domain)"/>
    <property type="match status" value="1"/>
</dbReference>
<evidence type="ECO:0000256" key="2">
    <source>
        <dbReference type="ARBA" id="ARBA00011738"/>
    </source>
</evidence>
<dbReference type="GO" id="GO:0042853">
    <property type="term" value="P:L-alanine catabolic process"/>
    <property type="evidence" value="ECO:0007669"/>
    <property type="project" value="UniProtKB-UniPathway"/>
</dbReference>
<feature type="domain" description="Aminotransferase class I/classII large" evidence="10">
    <location>
        <begin position="86"/>
        <end position="468"/>
    </location>
</feature>
<dbReference type="EC" id="2.6.1.2" evidence="8"/>
<dbReference type="FunFam" id="1.10.287.1970:FF:000001">
    <property type="entry name" value="Alanine aminotransferase 2"/>
    <property type="match status" value="1"/>
</dbReference>
<dbReference type="AlphaFoldDB" id="A0A8B8B8I0"/>
<evidence type="ECO:0000256" key="3">
    <source>
        <dbReference type="ARBA" id="ARBA00022576"/>
    </source>
</evidence>
<dbReference type="Proteomes" id="UP000694844">
    <property type="component" value="Chromosome 8"/>
</dbReference>
<evidence type="ECO:0000313" key="11">
    <source>
        <dbReference type="Proteomes" id="UP000694844"/>
    </source>
</evidence>
<evidence type="ECO:0000256" key="9">
    <source>
        <dbReference type="ARBA" id="ARBA00047412"/>
    </source>
</evidence>
<dbReference type="Gene3D" id="3.90.1150.10">
    <property type="entry name" value="Aspartate Aminotransferase, domain 1"/>
    <property type="match status" value="1"/>
</dbReference>
<evidence type="ECO:0000256" key="1">
    <source>
        <dbReference type="ARBA" id="ARBA00001933"/>
    </source>
</evidence>
<comment type="cofactor">
    <cofactor evidence="1">
        <name>pyridoxal 5'-phosphate</name>
        <dbReference type="ChEBI" id="CHEBI:597326"/>
    </cofactor>
</comment>
<dbReference type="PANTHER" id="PTHR11751">
    <property type="entry name" value="ALANINE AMINOTRANSFERASE"/>
    <property type="match status" value="1"/>
</dbReference>
<sequence>MAEKVLTMDSVNPNVVKMEYAVRGPIVARATELEKDLAKGANKPFTSVMKANIGDCHATGQSPITFIRQVLSLCAYPEMMDTCNFPNDVKERAKRLLGGCKGGSIGSYSASPGIEVIREDIAKYISERDGIPSKAEDIMLSTGASDGIKTILAMLMTGKLDKERAGILIPVPQYPLYSASLTEFNAYPIPYYLDEENHWGLDVKELKRAINEAKPNCVPRAICVINPGNPTGQVLTRQNIEDVIRFAKSEKLMILADEVYQHNIWGEGCKFFSFKKVLSEMGPEYNTMELASFMSASKGFMGECGSRGGYAEVVNLQPDVKACLMKSISAKLCPPIIGQIVMDCVTNPPKQGDPSYELFTKEKDNVLALLKKKAGMVTSLFNSIEGIKCNEVQGAMYAFPQIFLPQGAIEEAKKKNQTPDAFYCFQLLETTGICVVPGSGFGEKEGTYHFRITILPKIEEMTDALERFKEFHLAFLARFKN</sequence>
<organism evidence="11 12">
    <name type="scientific">Crassostrea virginica</name>
    <name type="common">Eastern oyster</name>
    <dbReference type="NCBI Taxonomy" id="6565"/>
    <lineage>
        <taxon>Eukaryota</taxon>
        <taxon>Metazoa</taxon>
        <taxon>Spiralia</taxon>
        <taxon>Lophotrochozoa</taxon>
        <taxon>Mollusca</taxon>
        <taxon>Bivalvia</taxon>
        <taxon>Autobranchia</taxon>
        <taxon>Pteriomorphia</taxon>
        <taxon>Ostreida</taxon>
        <taxon>Ostreoidea</taxon>
        <taxon>Ostreidae</taxon>
        <taxon>Crassostrea</taxon>
    </lineage>
</organism>
<dbReference type="CDD" id="cd00609">
    <property type="entry name" value="AAT_like"/>
    <property type="match status" value="1"/>
</dbReference>
<dbReference type="RefSeq" id="XP_022299029.1">
    <property type="nucleotide sequence ID" value="XM_022443321.1"/>
</dbReference>
<keyword evidence="3" id="KW-0032">Aminotransferase</keyword>
<dbReference type="PANTHER" id="PTHR11751:SF29">
    <property type="entry name" value="ALANINE TRANSAMINASE"/>
    <property type="match status" value="1"/>
</dbReference>
<dbReference type="InterPro" id="IPR015421">
    <property type="entry name" value="PyrdxlP-dep_Trfase_major"/>
</dbReference>
<dbReference type="FunFam" id="3.40.640.10:FF:000012">
    <property type="entry name" value="alanine aminotransferase 2"/>
    <property type="match status" value="1"/>
</dbReference>
<comment type="subunit">
    <text evidence="2">Homodimer.</text>
</comment>
<keyword evidence="11" id="KW-1185">Reference proteome</keyword>
<name>A0A8B8B8I0_CRAVI</name>
<evidence type="ECO:0000256" key="8">
    <source>
        <dbReference type="ARBA" id="ARBA00026106"/>
    </source>
</evidence>
<dbReference type="InterPro" id="IPR015424">
    <property type="entry name" value="PyrdxlP-dep_Trfase"/>
</dbReference>
<dbReference type="Gene3D" id="1.10.287.1970">
    <property type="match status" value="1"/>
</dbReference>
<comment type="catalytic activity">
    <reaction evidence="9">
        <text>L-alanine + 2-oxoglutarate = pyruvate + L-glutamate</text>
        <dbReference type="Rhea" id="RHEA:19453"/>
        <dbReference type="ChEBI" id="CHEBI:15361"/>
        <dbReference type="ChEBI" id="CHEBI:16810"/>
        <dbReference type="ChEBI" id="CHEBI:29985"/>
        <dbReference type="ChEBI" id="CHEBI:57972"/>
        <dbReference type="EC" id="2.6.1.2"/>
    </reaction>
</comment>
<dbReference type="GeneID" id="111107912"/>
<dbReference type="Pfam" id="PF00155">
    <property type="entry name" value="Aminotran_1_2"/>
    <property type="match status" value="1"/>
</dbReference>
<gene>
    <name evidence="12" type="primary">LOC111107912</name>
</gene>
<evidence type="ECO:0000256" key="6">
    <source>
        <dbReference type="ARBA" id="ARBA00025708"/>
    </source>
</evidence>
<keyword evidence="4" id="KW-0808">Transferase</keyword>
<dbReference type="GO" id="GO:0030170">
    <property type="term" value="F:pyridoxal phosphate binding"/>
    <property type="evidence" value="ECO:0007669"/>
    <property type="project" value="InterPro"/>
</dbReference>
<dbReference type="OrthoDB" id="1732682at2759"/>
<evidence type="ECO:0000256" key="5">
    <source>
        <dbReference type="ARBA" id="ARBA00022898"/>
    </source>
</evidence>
<evidence type="ECO:0000259" key="10">
    <source>
        <dbReference type="Pfam" id="PF00155"/>
    </source>
</evidence>
<dbReference type="InterPro" id="IPR004839">
    <property type="entry name" value="Aminotransferase_I/II_large"/>
</dbReference>
<evidence type="ECO:0000256" key="7">
    <source>
        <dbReference type="ARBA" id="ARBA00025785"/>
    </source>
</evidence>
<dbReference type="KEGG" id="cvn:111107912"/>
<reference evidence="12" key="1">
    <citation type="submission" date="2025-08" db="UniProtKB">
        <authorList>
            <consortium name="RefSeq"/>
        </authorList>
    </citation>
    <scope>IDENTIFICATION</scope>
    <source>
        <tissue evidence="12">Whole sample</tissue>
    </source>
</reference>
<comment type="pathway">
    <text evidence="6">Amino-acid degradation; L-alanine degradation via transaminase pathway; pyruvate from L-alanine: step 1/1.</text>
</comment>
<evidence type="ECO:0000313" key="12">
    <source>
        <dbReference type="RefSeq" id="XP_022299029.1"/>
    </source>
</evidence>
<dbReference type="FunFam" id="3.90.1150.10:FF:000010">
    <property type="entry name" value="Alanine aminotransferase 2"/>
    <property type="match status" value="1"/>
</dbReference>